<keyword evidence="5 7" id="KW-1133">Transmembrane helix</keyword>
<evidence type="ECO:0000256" key="2">
    <source>
        <dbReference type="ARBA" id="ARBA00005236"/>
    </source>
</evidence>
<name>A0A840HUJ5_9SPHN</name>
<dbReference type="PANTHER" id="PTHR30489">
    <property type="entry name" value="LIPOPROTEIN-RELEASING SYSTEM TRANSMEMBRANE PROTEIN LOLE"/>
    <property type="match status" value="1"/>
</dbReference>
<dbReference type="InterPro" id="IPR051447">
    <property type="entry name" value="Lipoprotein-release_system"/>
</dbReference>
<keyword evidence="3" id="KW-1003">Cell membrane</keyword>
<dbReference type="GO" id="GO:0044874">
    <property type="term" value="P:lipoprotein localization to outer membrane"/>
    <property type="evidence" value="ECO:0007669"/>
    <property type="project" value="TreeGrafter"/>
</dbReference>
<reference evidence="10 11" key="1">
    <citation type="submission" date="2020-08" db="EMBL/GenBank/DDBJ databases">
        <title>Genomic Encyclopedia of Type Strains, Phase IV (KMG-IV): sequencing the most valuable type-strain genomes for metagenomic binning, comparative biology and taxonomic classification.</title>
        <authorList>
            <person name="Goeker M."/>
        </authorList>
    </citation>
    <scope>NUCLEOTIDE SEQUENCE [LARGE SCALE GENOMIC DNA]</scope>
    <source>
        <strain evidence="10 11">DSM 7465</strain>
    </source>
</reference>
<evidence type="ECO:0000259" key="9">
    <source>
        <dbReference type="Pfam" id="PF12704"/>
    </source>
</evidence>
<keyword evidence="10" id="KW-0449">Lipoprotein</keyword>
<keyword evidence="11" id="KW-1185">Reference proteome</keyword>
<evidence type="ECO:0000256" key="4">
    <source>
        <dbReference type="ARBA" id="ARBA00022692"/>
    </source>
</evidence>
<dbReference type="AlphaFoldDB" id="A0A840HUJ5"/>
<evidence type="ECO:0000256" key="6">
    <source>
        <dbReference type="ARBA" id="ARBA00023136"/>
    </source>
</evidence>
<evidence type="ECO:0000256" key="3">
    <source>
        <dbReference type="ARBA" id="ARBA00022475"/>
    </source>
</evidence>
<keyword evidence="4 7" id="KW-0812">Transmembrane</keyword>
<dbReference type="Pfam" id="PF12704">
    <property type="entry name" value="MacB_PCD"/>
    <property type="match status" value="1"/>
</dbReference>
<evidence type="ECO:0000256" key="5">
    <source>
        <dbReference type="ARBA" id="ARBA00022989"/>
    </source>
</evidence>
<comment type="subcellular location">
    <subcellularLocation>
        <location evidence="1">Cell membrane</location>
        <topology evidence="1">Multi-pass membrane protein</topology>
    </subcellularLocation>
</comment>
<comment type="caution">
    <text evidence="10">The sequence shown here is derived from an EMBL/GenBank/DDBJ whole genome shotgun (WGS) entry which is preliminary data.</text>
</comment>
<evidence type="ECO:0000313" key="11">
    <source>
        <dbReference type="Proteomes" id="UP000575068"/>
    </source>
</evidence>
<dbReference type="RefSeq" id="WP_184475719.1">
    <property type="nucleotide sequence ID" value="NZ_JACHOV010000008.1"/>
</dbReference>
<keyword evidence="6 7" id="KW-0472">Membrane</keyword>
<dbReference type="InterPro" id="IPR003838">
    <property type="entry name" value="ABC3_permease_C"/>
</dbReference>
<dbReference type="InterPro" id="IPR025857">
    <property type="entry name" value="MacB_PCD"/>
</dbReference>
<feature type="domain" description="MacB-like periplasmic core" evidence="9">
    <location>
        <begin position="23"/>
        <end position="258"/>
    </location>
</feature>
<dbReference type="PANTHER" id="PTHR30489:SF0">
    <property type="entry name" value="LIPOPROTEIN-RELEASING SYSTEM TRANSMEMBRANE PROTEIN LOLE"/>
    <property type="match status" value="1"/>
</dbReference>
<dbReference type="GO" id="GO:0098797">
    <property type="term" value="C:plasma membrane protein complex"/>
    <property type="evidence" value="ECO:0007669"/>
    <property type="project" value="TreeGrafter"/>
</dbReference>
<evidence type="ECO:0000256" key="7">
    <source>
        <dbReference type="SAM" id="Phobius"/>
    </source>
</evidence>
<dbReference type="Proteomes" id="UP000575068">
    <property type="component" value="Unassembled WGS sequence"/>
</dbReference>
<dbReference type="EMBL" id="JACHOV010000008">
    <property type="protein sequence ID" value="MBB4641932.1"/>
    <property type="molecule type" value="Genomic_DNA"/>
</dbReference>
<feature type="transmembrane region" description="Helical" evidence="7">
    <location>
        <begin position="24"/>
        <end position="45"/>
    </location>
</feature>
<evidence type="ECO:0000259" key="8">
    <source>
        <dbReference type="Pfam" id="PF02687"/>
    </source>
</evidence>
<protein>
    <submittedName>
        <fullName evidence="10">Lipoprotein-releasing system permease protein</fullName>
    </submittedName>
</protein>
<gene>
    <name evidence="10" type="ORF">HNQ99_002250</name>
</gene>
<evidence type="ECO:0000313" key="10">
    <source>
        <dbReference type="EMBL" id="MBB4641932.1"/>
    </source>
</evidence>
<organism evidence="10 11">
    <name type="scientific">Rhizorhapis suberifaciens</name>
    <name type="common">corky root of lettuce</name>
    <dbReference type="NCBI Taxonomy" id="13656"/>
    <lineage>
        <taxon>Bacteria</taxon>
        <taxon>Pseudomonadati</taxon>
        <taxon>Pseudomonadota</taxon>
        <taxon>Alphaproteobacteria</taxon>
        <taxon>Sphingomonadales</taxon>
        <taxon>Sphingomonadaceae</taxon>
        <taxon>Rhizorhapis</taxon>
    </lineage>
</organism>
<feature type="domain" description="ABC3 transporter permease C-terminal" evidence="8">
    <location>
        <begin position="288"/>
        <end position="407"/>
    </location>
</feature>
<feature type="transmembrane region" description="Helical" evidence="7">
    <location>
        <begin position="381"/>
        <end position="398"/>
    </location>
</feature>
<comment type="similarity">
    <text evidence="2">Belongs to the ABC-4 integral membrane protein family. LolC/E subfamily.</text>
</comment>
<sequence length="416" mass="44870">MIGSPLLLLDIAFRHLAGRTRQTVVAVSGVAIGVGFFLAVSALMMGSQRDFVTTLIDAAPHIIISDELRSPPPQPGLRVYRQGAVELHGFKIRNEVRGLRNWQEILRTVNALPGAIASPSLSGGVTLRVGGREEPLSIIGIEPDIESKISDIEDRLRTGHLRDLERTQGGVVLGEEMAERLAVGMGDIVGATSASGGTRSLRIVALFKRGQTQIGPSSGYVLLREAQSMLARPFIINRIGVRLADPYEASQIAARLEKRFSYKAESWQERSSDFLSLLVTRNVIMYSVVSAILLVASFGIYTVVSNSVADKRRDIAIMRSMGFSLADLQLIFVCEGMALALIGIALGWLLGFGLMQILGSVEFSISGDAEYLPLDRGSRQYLIAGMASLFAGVIAAWLPARKAAQVDPVDILRGAA</sequence>
<dbReference type="Pfam" id="PF02687">
    <property type="entry name" value="FtsX"/>
    <property type="match status" value="1"/>
</dbReference>
<accession>A0A840HUJ5</accession>
<proteinExistence type="inferred from homology"/>
<feature type="transmembrane region" description="Helical" evidence="7">
    <location>
        <begin position="325"/>
        <end position="350"/>
    </location>
</feature>
<feature type="transmembrane region" description="Helical" evidence="7">
    <location>
        <begin position="283"/>
        <end position="304"/>
    </location>
</feature>
<evidence type="ECO:0000256" key="1">
    <source>
        <dbReference type="ARBA" id="ARBA00004651"/>
    </source>
</evidence>